<dbReference type="EMBL" id="JACGWK010000003">
    <property type="protein sequence ID" value="KAL0364405.1"/>
    <property type="molecule type" value="Genomic_DNA"/>
</dbReference>
<accession>A0AAW2QA59</accession>
<comment type="caution">
    <text evidence="1">The sequence shown here is derived from an EMBL/GenBank/DDBJ whole genome shotgun (WGS) entry which is preliminary data.</text>
</comment>
<protein>
    <submittedName>
        <fullName evidence="1">Uncharacterized protein</fullName>
    </submittedName>
</protein>
<organism evidence="1">
    <name type="scientific">Sesamum angustifolium</name>
    <dbReference type="NCBI Taxonomy" id="2727405"/>
    <lineage>
        <taxon>Eukaryota</taxon>
        <taxon>Viridiplantae</taxon>
        <taxon>Streptophyta</taxon>
        <taxon>Embryophyta</taxon>
        <taxon>Tracheophyta</taxon>
        <taxon>Spermatophyta</taxon>
        <taxon>Magnoliopsida</taxon>
        <taxon>eudicotyledons</taxon>
        <taxon>Gunneridae</taxon>
        <taxon>Pentapetalae</taxon>
        <taxon>asterids</taxon>
        <taxon>lamiids</taxon>
        <taxon>Lamiales</taxon>
        <taxon>Pedaliaceae</taxon>
        <taxon>Sesamum</taxon>
    </lineage>
</organism>
<proteinExistence type="predicted"/>
<gene>
    <name evidence="1" type="ORF">Sangu_0538100</name>
</gene>
<sequence length="73" mass="8374">MQLEQRPPSLRQCSYGLKPRKFSGNVADKAIPQLGPNINQVVHPKLESFWLNRKLCEFVIVEELPIGTEEARK</sequence>
<reference evidence="1" key="1">
    <citation type="submission" date="2020-06" db="EMBL/GenBank/DDBJ databases">
        <authorList>
            <person name="Li T."/>
            <person name="Hu X."/>
            <person name="Zhang T."/>
            <person name="Song X."/>
            <person name="Zhang H."/>
            <person name="Dai N."/>
            <person name="Sheng W."/>
            <person name="Hou X."/>
            <person name="Wei L."/>
        </authorList>
    </citation>
    <scope>NUCLEOTIDE SEQUENCE</scope>
    <source>
        <strain evidence="1">G01</strain>
        <tissue evidence="1">Leaf</tissue>
    </source>
</reference>
<reference evidence="1" key="2">
    <citation type="journal article" date="2024" name="Plant">
        <title>Genomic evolution and insights into agronomic trait innovations of Sesamum species.</title>
        <authorList>
            <person name="Miao H."/>
            <person name="Wang L."/>
            <person name="Qu L."/>
            <person name="Liu H."/>
            <person name="Sun Y."/>
            <person name="Le M."/>
            <person name="Wang Q."/>
            <person name="Wei S."/>
            <person name="Zheng Y."/>
            <person name="Lin W."/>
            <person name="Duan Y."/>
            <person name="Cao H."/>
            <person name="Xiong S."/>
            <person name="Wang X."/>
            <person name="Wei L."/>
            <person name="Li C."/>
            <person name="Ma Q."/>
            <person name="Ju M."/>
            <person name="Zhao R."/>
            <person name="Li G."/>
            <person name="Mu C."/>
            <person name="Tian Q."/>
            <person name="Mei H."/>
            <person name="Zhang T."/>
            <person name="Gao T."/>
            <person name="Zhang H."/>
        </authorList>
    </citation>
    <scope>NUCLEOTIDE SEQUENCE</scope>
    <source>
        <strain evidence="1">G01</strain>
    </source>
</reference>
<dbReference type="AlphaFoldDB" id="A0AAW2QA59"/>
<name>A0AAW2QA59_9LAMI</name>
<evidence type="ECO:0000313" key="1">
    <source>
        <dbReference type="EMBL" id="KAL0364405.1"/>
    </source>
</evidence>